<feature type="compositionally biased region" description="Polar residues" evidence="1">
    <location>
        <begin position="110"/>
        <end position="120"/>
    </location>
</feature>
<name>A0A1E8GPY8_9LACT</name>
<feature type="compositionally biased region" description="Polar residues" evidence="1">
    <location>
        <begin position="80"/>
        <end position="95"/>
    </location>
</feature>
<dbReference type="RefSeq" id="WP_070790991.1">
    <property type="nucleotide sequence ID" value="NZ_MKIR01000001.1"/>
</dbReference>
<evidence type="ECO:0000256" key="1">
    <source>
        <dbReference type="SAM" id="MobiDB-lite"/>
    </source>
</evidence>
<comment type="caution">
    <text evidence="3">The sequence shown here is derived from an EMBL/GenBank/DDBJ whole genome shotgun (WGS) entry which is preliminary data.</text>
</comment>
<feature type="chain" id="PRO_5039010291" description="Lipoprotein" evidence="2">
    <location>
        <begin position="21"/>
        <end position="226"/>
    </location>
</feature>
<dbReference type="PROSITE" id="PS51257">
    <property type="entry name" value="PROKAR_LIPOPROTEIN"/>
    <property type="match status" value="1"/>
</dbReference>
<dbReference type="Proteomes" id="UP000178622">
    <property type="component" value="Unassembled WGS sequence"/>
</dbReference>
<keyword evidence="2" id="KW-0732">Signal</keyword>
<dbReference type="STRING" id="1859473.BG261_00080"/>
<gene>
    <name evidence="3" type="ORF">BG261_00080</name>
</gene>
<evidence type="ECO:0008006" key="5">
    <source>
        <dbReference type="Google" id="ProtNLM"/>
    </source>
</evidence>
<sequence length="226" mass="24781">MNKKILIGILSSVSILTLTACGGSKTNNNVSSTNSISESSITSSITNKSSESISEKSESSALQIIEETSSTSAVNEEYTQEISTENNSIPLTTNEQSEDYRSNDNEPEKTNSYTNDSETNTEAKEIPNQTIYSLDNLTGTWKDTETGFIYLLGPLGYDDYFSWGSQAVERVIYLSSASSNGNTVTANWGRYRETPAKNKVTIIFNGDDEVNVNFNDGTNYSLVRSK</sequence>
<keyword evidence="4" id="KW-1185">Reference proteome</keyword>
<feature type="compositionally biased region" description="Basic and acidic residues" evidence="1">
    <location>
        <begin position="98"/>
        <end position="109"/>
    </location>
</feature>
<protein>
    <recommendedName>
        <fullName evidence="5">Lipoprotein</fullName>
    </recommendedName>
</protein>
<dbReference type="AlphaFoldDB" id="A0A1E8GPY8"/>
<organism evidence="3 4">
    <name type="scientific">Floricoccus tropicus</name>
    <dbReference type="NCBI Taxonomy" id="1859473"/>
    <lineage>
        <taxon>Bacteria</taxon>
        <taxon>Bacillati</taxon>
        <taxon>Bacillota</taxon>
        <taxon>Bacilli</taxon>
        <taxon>Lactobacillales</taxon>
        <taxon>Streptococcaceae</taxon>
        <taxon>Floricoccus</taxon>
    </lineage>
</organism>
<reference evidence="4" key="1">
    <citation type="submission" date="2016-09" db="EMBL/GenBank/DDBJ databases">
        <title>Draft genome sequence of a novel species of the family Streptococcaceae isolated from flowers.</title>
        <authorList>
            <person name="Chuah L.-O."/>
            <person name="Yap K.-P."/>
            <person name="Thong K.L."/>
            <person name="Liong M.T."/>
            <person name="Ahmad R."/>
            <person name="Rusul G."/>
        </authorList>
    </citation>
    <scope>NUCLEOTIDE SEQUENCE [LARGE SCALE GENOMIC DNA]</scope>
    <source>
        <strain evidence="4">DF1</strain>
    </source>
</reference>
<evidence type="ECO:0000313" key="3">
    <source>
        <dbReference type="EMBL" id="OFI50321.1"/>
    </source>
</evidence>
<dbReference type="OrthoDB" id="9845096at2"/>
<feature type="region of interest" description="Disordered" evidence="1">
    <location>
        <begin position="24"/>
        <end position="127"/>
    </location>
</feature>
<proteinExistence type="predicted"/>
<accession>A0A1E8GPY8</accession>
<feature type="signal peptide" evidence="2">
    <location>
        <begin position="1"/>
        <end position="20"/>
    </location>
</feature>
<dbReference type="EMBL" id="MKIR01000001">
    <property type="protein sequence ID" value="OFI50321.1"/>
    <property type="molecule type" value="Genomic_DNA"/>
</dbReference>
<evidence type="ECO:0000256" key="2">
    <source>
        <dbReference type="SAM" id="SignalP"/>
    </source>
</evidence>
<feature type="compositionally biased region" description="Low complexity" evidence="1">
    <location>
        <begin position="24"/>
        <end position="52"/>
    </location>
</feature>
<evidence type="ECO:0000313" key="4">
    <source>
        <dbReference type="Proteomes" id="UP000178622"/>
    </source>
</evidence>